<sequence>MVAVEKSWVLIDIDDQAEWSCPEIFTTARCIVWTSSPRPRMNNFVKRFSAERWELFGMDQGEILRRMDIGGPVARSLFTVAASDVTTEGLTGDINSALSNNIFNFSPVDNHRVIRIEPLVVIDLSGRARLQRTDYSAEFMSSLIAEKTLDVLQNRFEKLQKQLAATPDIFTTRSLAGNVVEGLIHRSLQRVDPVGLMAGRRLDQNSFGRGFESRVKTTRRFSGYCVVSRVPQYHKGQLPKMGLMSKLIPGDYLADLFSRTNVGPKGGYGLDPRGRPLYLRPKSRNFATVDAILVTENMLGHIQTSLSDGHSRNFGTILRITSRLAKGADVRVNSSWEMIYCFVGTTPEPVTSLVAEAKRTLVGLQMLNAKDLCTQLSLMTGFLSSVSLATPFIPSRDSRRNTSALRMRIVIPTHSDPLQRPTRTQRGPQGRVINSWKYAIRIKEDEHTGTVQTSYELFYPREPVHQGQGPLVP</sequence>
<name>A0AAD7IYP2_9AGAR</name>
<evidence type="ECO:0000313" key="2">
    <source>
        <dbReference type="Proteomes" id="UP001215280"/>
    </source>
</evidence>
<organism evidence="1 2">
    <name type="scientific">Mycena maculata</name>
    <dbReference type="NCBI Taxonomy" id="230809"/>
    <lineage>
        <taxon>Eukaryota</taxon>
        <taxon>Fungi</taxon>
        <taxon>Dikarya</taxon>
        <taxon>Basidiomycota</taxon>
        <taxon>Agaricomycotina</taxon>
        <taxon>Agaricomycetes</taxon>
        <taxon>Agaricomycetidae</taxon>
        <taxon>Agaricales</taxon>
        <taxon>Marasmiineae</taxon>
        <taxon>Mycenaceae</taxon>
        <taxon>Mycena</taxon>
    </lineage>
</organism>
<proteinExistence type="predicted"/>
<comment type="caution">
    <text evidence="1">The sequence shown here is derived from an EMBL/GenBank/DDBJ whole genome shotgun (WGS) entry which is preliminary data.</text>
</comment>
<dbReference type="EMBL" id="JARJLG010000071">
    <property type="protein sequence ID" value="KAJ7753366.1"/>
    <property type="molecule type" value="Genomic_DNA"/>
</dbReference>
<gene>
    <name evidence="1" type="ORF">DFH07DRAFT_941285</name>
</gene>
<protein>
    <submittedName>
        <fullName evidence="1">Uncharacterized protein</fullName>
    </submittedName>
</protein>
<accession>A0AAD7IYP2</accession>
<dbReference type="Proteomes" id="UP001215280">
    <property type="component" value="Unassembled WGS sequence"/>
</dbReference>
<evidence type="ECO:0000313" key="1">
    <source>
        <dbReference type="EMBL" id="KAJ7753366.1"/>
    </source>
</evidence>
<keyword evidence="2" id="KW-1185">Reference proteome</keyword>
<reference evidence="1" key="1">
    <citation type="submission" date="2023-03" db="EMBL/GenBank/DDBJ databases">
        <title>Massive genome expansion in bonnet fungi (Mycena s.s.) driven by repeated elements and novel gene families across ecological guilds.</title>
        <authorList>
            <consortium name="Lawrence Berkeley National Laboratory"/>
            <person name="Harder C.B."/>
            <person name="Miyauchi S."/>
            <person name="Viragh M."/>
            <person name="Kuo A."/>
            <person name="Thoen E."/>
            <person name="Andreopoulos B."/>
            <person name="Lu D."/>
            <person name="Skrede I."/>
            <person name="Drula E."/>
            <person name="Henrissat B."/>
            <person name="Morin E."/>
            <person name="Kohler A."/>
            <person name="Barry K."/>
            <person name="LaButti K."/>
            <person name="Morin E."/>
            <person name="Salamov A."/>
            <person name="Lipzen A."/>
            <person name="Mereny Z."/>
            <person name="Hegedus B."/>
            <person name="Baldrian P."/>
            <person name="Stursova M."/>
            <person name="Weitz H."/>
            <person name="Taylor A."/>
            <person name="Grigoriev I.V."/>
            <person name="Nagy L.G."/>
            <person name="Martin F."/>
            <person name="Kauserud H."/>
        </authorList>
    </citation>
    <scope>NUCLEOTIDE SEQUENCE</scope>
    <source>
        <strain evidence="1">CBHHK188m</strain>
    </source>
</reference>
<dbReference type="AlphaFoldDB" id="A0AAD7IYP2"/>